<dbReference type="GO" id="GO:0001654">
    <property type="term" value="P:eye development"/>
    <property type="evidence" value="ECO:0007669"/>
    <property type="project" value="TreeGrafter"/>
</dbReference>
<evidence type="ECO:0000256" key="8">
    <source>
        <dbReference type="RuleBase" id="RU000682"/>
    </source>
</evidence>
<evidence type="ECO:0000256" key="5">
    <source>
        <dbReference type="ARBA" id="ARBA00023155"/>
    </source>
</evidence>
<dbReference type="FunFam" id="1.10.10.60:FF:000046">
    <property type="entry name" value="SIX homeobox 3"/>
    <property type="match status" value="1"/>
</dbReference>
<dbReference type="AlphaFoldDB" id="A0A1D1VFR7"/>
<comment type="caution">
    <text evidence="11">The sequence shown here is derived from an EMBL/GenBank/DDBJ whole genome shotgun (WGS) entry which is preliminary data.</text>
</comment>
<keyword evidence="6 7" id="KW-0539">Nucleus</keyword>
<organism evidence="11 12">
    <name type="scientific">Ramazzottius varieornatus</name>
    <name type="common">Water bear</name>
    <name type="synonym">Tardigrade</name>
    <dbReference type="NCBI Taxonomy" id="947166"/>
    <lineage>
        <taxon>Eukaryota</taxon>
        <taxon>Metazoa</taxon>
        <taxon>Ecdysozoa</taxon>
        <taxon>Tardigrada</taxon>
        <taxon>Eutardigrada</taxon>
        <taxon>Parachela</taxon>
        <taxon>Hypsibioidea</taxon>
        <taxon>Ramazzottiidae</taxon>
        <taxon>Ramazzottius</taxon>
    </lineage>
</organism>
<evidence type="ECO:0000313" key="12">
    <source>
        <dbReference type="Proteomes" id="UP000186922"/>
    </source>
</evidence>
<dbReference type="GO" id="GO:0005667">
    <property type="term" value="C:transcription regulator complex"/>
    <property type="evidence" value="ECO:0007669"/>
    <property type="project" value="TreeGrafter"/>
</dbReference>
<name>A0A1D1VFR7_RAMVA</name>
<dbReference type="EMBL" id="BDGG01000005">
    <property type="protein sequence ID" value="GAU99635.1"/>
    <property type="molecule type" value="Genomic_DNA"/>
</dbReference>
<protein>
    <recommendedName>
        <fullName evidence="10">Homeobox domain-containing protein</fullName>
    </recommendedName>
</protein>
<dbReference type="PANTHER" id="PTHR10390:SF12">
    <property type="entry name" value="HOMEOBOX PROTEIN SIX6"/>
    <property type="match status" value="1"/>
</dbReference>
<feature type="compositionally biased region" description="Polar residues" evidence="9">
    <location>
        <begin position="219"/>
        <end position="229"/>
    </location>
</feature>
<evidence type="ECO:0000256" key="6">
    <source>
        <dbReference type="ARBA" id="ARBA00023242"/>
    </source>
</evidence>
<keyword evidence="3" id="KW-0217">Developmental protein</keyword>
<proteinExistence type="inferred from homology"/>
<dbReference type="PROSITE" id="PS50071">
    <property type="entry name" value="HOMEOBOX_2"/>
    <property type="match status" value="1"/>
</dbReference>
<comment type="similarity">
    <text evidence="2">Belongs to the SIX/Sine oculis homeobox family.</text>
</comment>
<accession>A0A1D1VFR7</accession>
<feature type="region of interest" description="Disordered" evidence="9">
    <location>
        <begin position="209"/>
        <end position="311"/>
    </location>
</feature>
<feature type="DNA-binding region" description="Homeobox" evidence="7">
    <location>
        <begin position="184"/>
        <end position="243"/>
    </location>
</feature>
<keyword evidence="4 7" id="KW-0238">DNA-binding</keyword>
<dbReference type="STRING" id="947166.A0A1D1VFR7"/>
<evidence type="ECO:0000256" key="4">
    <source>
        <dbReference type="ARBA" id="ARBA00023125"/>
    </source>
</evidence>
<evidence type="ECO:0000256" key="9">
    <source>
        <dbReference type="SAM" id="MobiDB-lite"/>
    </source>
</evidence>
<evidence type="ECO:0000256" key="3">
    <source>
        <dbReference type="ARBA" id="ARBA00022473"/>
    </source>
</evidence>
<evidence type="ECO:0000256" key="7">
    <source>
        <dbReference type="PROSITE-ProRule" id="PRU00108"/>
    </source>
</evidence>
<dbReference type="Pfam" id="PF00046">
    <property type="entry name" value="Homeodomain"/>
    <property type="match status" value="1"/>
</dbReference>
<evidence type="ECO:0000256" key="2">
    <source>
        <dbReference type="ARBA" id="ARBA00008161"/>
    </source>
</evidence>
<feature type="region of interest" description="Disordered" evidence="9">
    <location>
        <begin position="343"/>
        <end position="403"/>
    </location>
</feature>
<dbReference type="CDD" id="cd00086">
    <property type="entry name" value="homeodomain"/>
    <property type="match status" value="1"/>
</dbReference>
<dbReference type="InterPro" id="IPR031701">
    <property type="entry name" value="SIX1_SD"/>
</dbReference>
<dbReference type="SUPFAM" id="SSF46689">
    <property type="entry name" value="Homeodomain-like"/>
    <property type="match status" value="1"/>
</dbReference>
<evidence type="ECO:0000256" key="1">
    <source>
        <dbReference type="ARBA" id="ARBA00004123"/>
    </source>
</evidence>
<dbReference type="Gene3D" id="1.10.10.60">
    <property type="entry name" value="Homeodomain-like"/>
    <property type="match status" value="1"/>
</dbReference>
<keyword evidence="5 7" id="KW-0371">Homeobox</keyword>
<dbReference type="InterPro" id="IPR001356">
    <property type="entry name" value="HD"/>
</dbReference>
<evidence type="ECO:0000259" key="10">
    <source>
        <dbReference type="PROSITE" id="PS50071"/>
    </source>
</evidence>
<dbReference type="Pfam" id="PF16878">
    <property type="entry name" value="SIX1_SD"/>
    <property type="match status" value="1"/>
</dbReference>
<reference evidence="11 12" key="1">
    <citation type="journal article" date="2016" name="Nat. Commun.">
        <title>Extremotolerant tardigrade genome and improved radiotolerance of human cultured cells by tardigrade-unique protein.</title>
        <authorList>
            <person name="Hashimoto T."/>
            <person name="Horikawa D.D."/>
            <person name="Saito Y."/>
            <person name="Kuwahara H."/>
            <person name="Kozuka-Hata H."/>
            <person name="Shin-I T."/>
            <person name="Minakuchi Y."/>
            <person name="Ohishi K."/>
            <person name="Motoyama A."/>
            <person name="Aizu T."/>
            <person name="Enomoto A."/>
            <person name="Kondo K."/>
            <person name="Tanaka S."/>
            <person name="Hara Y."/>
            <person name="Koshikawa S."/>
            <person name="Sagara H."/>
            <person name="Miura T."/>
            <person name="Yokobori S."/>
            <person name="Miyagawa K."/>
            <person name="Suzuki Y."/>
            <person name="Kubo T."/>
            <person name="Oyama M."/>
            <person name="Kohara Y."/>
            <person name="Fujiyama A."/>
            <person name="Arakawa K."/>
            <person name="Katayama T."/>
            <person name="Toyoda A."/>
            <person name="Kunieda T."/>
        </authorList>
    </citation>
    <scope>NUCLEOTIDE SEQUENCE [LARGE SCALE GENOMIC DNA]</scope>
    <source>
        <strain evidence="11 12">YOKOZUNA-1</strain>
    </source>
</reference>
<comment type="subcellular location">
    <subcellularLocation>
        <location evidence="1 7 8">Nucleus</location>
    </subcellularLocation>
</comment>
<dbReference type="SMART" id="SM00389">
    <property type="entry name" value="HOX"/>
    <property type="match status" value="1"/>
</dbReference>
<dbReference type="PANTHER" id="PTHR10390">
    <property type="entry name" value="HOMEOBOX PROTEIN SIX"/>
    <property type="match status" value="1"/>
</dbReference>
<sequence>MAFTPTSGFWSLNSGLQGLTLTPSQRVHMQQALAAHMQASVAHSGFMPMNMMGSSLAMPPVSMESVEKVCDNLEEVGDIERLAKFLWSLAPMYNPHHPQALEYRRNETILRAQATVCYYTQDFKGLYMILENNKFSKQHHEKLQRMWSEAHYTEAEKLRGRQLGPVDKYRVRKKYPMPKTIWDGEQKTHCFKERTRHLLREWYLQDPYPNPTKKRELAQATNLTPTQVGNWFKNRRQRDRAAAAKNRLHGGHNLGRELSSSPEPDDDDSKDGAGWFSGGGEGSRRSMSLESRKSATGNKTSPPPVITLQPQGHSAFPSIEMHFHSSIRSPVNTTFGNDPSKFEVVSSSSTVSNNRAQHRSDDSPLVSSSRRSPPDATKPSAKGNAMDLSINDKHKVSSSRRVV</sequence>
<dbReference type="OrthoDB" id="3501850at2759"/>
<feature type="compositionally biased region" description="Low complexity" evidence="9">
    <location>
        <begin position="363"/>
        <end position="375"/>
    </location>
</feature>
<feature type="domain" description="Homeobox" evidence="10">
    <location>
        <begin position="182"/>
        <end position="242"/>
    </location>
</feature>
<dbReference type="GO" id="GO:0005634">
    <property type="term" value="C:nucleus"/>
    <property type="evidence" value="ECO:0007669"/>
    <property type="project" value="UniProtKB-SubCell"/>
</dbReference>
<evidence type="ECO:0000313" key="11">
    <source>
        <dbReference type="EMBL" id="GAU99635.1"/>
    </source>
</evidence>
<dbReference type="GO" id="GO:0000981">
    <property type="term" value="F:DNA-binding transcription factor activity, RNA polymerase II-specific"/>
    <property type="evidence" value="ECO:0007669"/>
    <property type="project" value="TreeGrafter"/>
</dbReference>
<gene>
    <name evidence="11" type="primary">RvY_10603-1</name>
    <name evidence="11" type="synonym">RvY_10603.1</name>
    <name evidence="11" type="ORF">RvY_10603</name>
</gene>
<dbReference type="GO" id="GO:0000978">
    <property type="term" value="F:RNA polymerase II cis-regulatory region sequence-specific DNA binding"/>
    <property type="evidence" value="ECO:0007669"/>
    <property type="project" value="TreeGrafter"/>
</dbReference>
<dbReference type="Proteomes" id="UP000186922">
    <property type="component" value="Unassembled WGS sequence"/>
</dbReference>
<dbReference type="InterPro" id="IPR009057">
    <property type="entry name" value="Homeodomain-like_sf"/>
</dbReference>
<keyword evidence="12" id="KW-1185">Reference proteome</keyword>